<reference evidence="2 3" key="1">
    <citation type="submission" date="2016-10" db="EMBL/GenBank/DDBJ databases">
        <authorList>
            <person name="de Groot N.N."/>
        </authorList>
    </citation>
    <scope>NUCLEOTIDE SEQUENCE [LARGE SCALE GENOMIC DNA]</scope>
    <source>
        <strain evidence="2 3">DSM 16077</strain>
    </source>
</reference>
<evidence type="ECO:0000313" key="3">
    <source>
        <dbReference type="Proteomes" id="UP000199759"/>
    </source>
</evidence>
<feature type="region of interest" description="Disordered" evidence="1">
    <location>
        <begin position="60"/>
        <end position="79"/>
    </location>
</feature>
<organism evidence="2 3">
    <name type="scientific">Maricaulis salignorans</name>
    <dbReference type="NCBI Taxonomy" id="144026"/>
    <lineage>
        <taxon>Bacteria</taxon>
        <taxon>Pseudomonadati</taxon>
        <taxon>Pseudomonadota</taxon>
        <taxon>Alphaproteobacteria</taxon>
        <taxon>Maricaulales</taxon>
        <taxon>Maricaulaceae</taxon>
        <taxon>Maricaulis</taxon>
    </lineage>
</organism>
<evidence type="ECO:0000256" key="1">
    <source>
        <dbReference type="SAM" id="MobiDB-lite"/>
    </source>
</evidence>
<proteinExistence type="predicted"/>
<feature type="region of interest" description="Disordered" evidence="1">
    <location>
        <begin position="22"/>
        <end position="46"/>
    </location>
</feature>
<dbReference type="Proteomes" id="UP000199759">
    <property type="component" value="Unassembled WGS sequence"/>
</dbReference>
<protein>
    <submittedName>
        <fullName evidence="2">Uncharacterized protein</fullName>
    </submittedName>
</protein>
<dbReference type="EMBL" id="FNHG01000004">
    <property type="protein sequence ID" value="SDM06710.1"/>
    <property type="molecule type" value="Genomic_DNA"/>
</dbReference>
<sequence length="200" mass="22669">MVTAWIQPGGATVLTEMDGDRHPLIRPVRSPRVRPPMTPMPGTGMSIWTCSTEKKRGHSSFRAARIQSSKPARAARPRRENHACIRPDWTCLVKGPDRAAALRALDETSPVWRPAWQGFQGSLCPARTRFEGDRAFQEFGCWKMACVPVYSCKSVLLILGLKKWVPVTIYSSTQTMRPFFEHPLRFLDAEILFANKHCYI</sequence>
<accession>A0A1G9Q6R9</accession>
<dbReference type="AlphaFoldDB" id="A0A1G9Q6R9"/>
<evidence type="ECO:0000313" key="2">
    <source>
        <dbReference type="EMBL" id="SDM06710.1"/>
    </source>
</evidence>
<keyword evidence="3" id="KW-1185">Reference proteome</keyword>
<name>A0A1G9Q6R9_9PROT</name>
<gene>
    <name evidence="2" type="ORF">SAMN04488568_104183</name>
</gene>